<organism evidence="1 2">
    <name type="scientific">Oryza meyeriana var. granulata</name>
    <dbReference type="NCBI Taxonomy" id="110450"/>
    <lineage>
        <taxon>Eukaryota</taxon>
        <taxon>Viridiplantae</taxon>
        <taxon>Streptophyta</taxon>
        <taxon>Embryophyta</taxon>
        <taxon>Tracheophyta</taxon>
        <taxon>Spermatophyta</taxon>
        <taxon>Magnoliopsida</taxon>
        <taxon>Liliopsida</taxon>
        <taxon>Poales</taxon>
        <taxon>Poaceae</taxon>
        <taxon>BOP clade</taxon>
        <taxon>Oryzoideae</taxon>
        <taxon>Oryzeae</taxon>
        <taxon>Oryzinae</taxon>
        <taxon>Oryza</taxon>
        <taxon>Oryza meyeriana</taxon>
    </lineage>
</organism>
<reference evidence="1 2" key="1">
    <citation type="submission" date="2019-11" db="EMBL/GenBank/DDBJ databases">
        <title>Whole genome sequence of Oryza granulata.</title>
        <authorList>
            <person name="Li W."/>
        </authorList>
    </citation>
    <scope>NUCLEOTIDE SEQUENCE [LARGE SCALE GENOMIC DNA]</scope>
    <source>
        <strain evidence="2">cv. Menghai</strain>
        <tissue evidence="1">Leaf</tissue>
    </source>
</reference>
<name>A0A6G1CSP9_9ORYZ</name>
<sequence>MATFCCSLRPVEPNSEASMGRQLIGDSTYTGHDRKKNDASFRHARAPTSIGKPIFAGISSSMAHHSAIFYLCLPRCGHRHLAGSDLCPHRRATIVSCRRCQAKLFHATATKIALKSSTFK</sequence>
<gene>
    <name evidence="1" type="ORF">E2562_024575</name>
</gene>
<comment type="caution">
    <text evidence="1">The sequence shown here is derived from an EMBL/GenBank/DDBJ whole genome shotgun (WGS) entry which is preliminary data.</text>
</comment>
<dbReference type="AlphaFoldDB" id="A0A6G1CSP9"/>
<proteinExistence type="predicted"/>
<dbReference type="EMBL" id="SPHZ02000008">
    <property type="protein sequence ID" value="KAF0903099.1"/>
    <property type="molecule type" value="Genomic_DNA"/>
</dbReference>
<evidence type="ECO:0000313" key="1">
    <source>
        <dbReference type="EMBL" id="KAF0903099.1"/>
    </source>
</evidence>
<evidence type="ECO:0000313" key="2">
    <source>
        <dbReference type="Proteomes" id="UP000479710"/>
    </source>
</evidence>
<protein>
    <submittedName>
        <fullName evidence="1">Uncharacterized protein</fullName>
    </submittedName>
</protein>
<keyword evidence="2" id="KW-1185">Reference proteome</keyword>
<accession>A0A6G1CSP9</accession>
<dbReference type="Proteomes" id="UP000479710">
    <property type="component" value="Unassembled WGS sequence"/>
</dbReference>